<accession>A0A1R1EZT2</accession>
<dbReference type="SUPFAM" id="SSF51430">
    <property type="entry name" value="NAD(P)-linked oxidoreductase"/>
    <property type="match status" value="1"/>
</dbReference>
<keyword evidence="1" id="KW-0560">Oxidoreductase</keyword>
<dbReference type="PRINTS" id="PR00069">
    <property type="entry name" value="ALDKETRDTASE"/>
</dbReference>
<dbReference type="InterPro" id="IPR018170">
    <property type="entry name" value="Aldo/ket_reductase_CS"/>
</dbReference>
<dbReference type="Proteomes" id="UP000187172">
    <property type="component" value="Unassembled WGS sequence"/>
</dbReference>
<dbReference type="Gene3D" id="3.20.20.100">
    <property type="entry name" value="NADP-dependent oxidoreductase domain"/>
    <property type="match status" value="1"/>
</dbReference>
<dbReference type="InterPro" id="IPR050523">
    <property type="entry name" value="AKR_Detox_Biosynth"/>
</dbReference>
<gene>
    <name evidence="3" type="ORF">BK138_01480</name>
</gene>
<dbReference type="PANTHER" id="PTHR43364:SF4">
    <property type="entry name" value="NAD(P)-LINKED OXIDOREDUCTASE SUPERFAMILY PROTEIN"/>
    <property type="match status" value="1"/>
</dbReference>
<reference evidence="3 4" key="1">
    <citation type="submission" date="2016-11" db="EMBL/GenBank/DDBJ databases">
        <title>Paenibacillus species isolates.</title>
        <authorList>
            <person name="Beno S.M."/>
        </authorList>
    </citation>
    <scope>NUCLEOTIDE SEQUENCE [LARGE SCALE GENOMIC DNA]</scope>
    <source>
        <strain evidence="3 4">FSL R5-0378</strain>
    </source>
</reference>
<protein>
    <submittedName>
        <fullName evidence="3">Aldo/keto reductase</fullName>
    </submittedName>
</protein>
<feature type="domain" description="NADP-dependent oxidoreductase" evidence="2">
    <location>
        <begin position="15"/>
        <end position="305"/>
    </location>
</feature>
<dbReference type="InterPro" id="IPR036812">
    <property type="entry name" value="NAD(P)_OxRdtase_dom_sf"/>
</dbReference>
<evidence type="ECO:0000313" key="4">
    <source>
        <dbReference type="Proteomes" id="UP000187172"/>
    </source>
</evidence>
<comment type="caution">
    <text evidence="3">The sequence shown here is derived from an EMBL/GenBank/DDBJ whole genome shotgun (WGS) entry which is preliminary data.</text>
</comment>
<dbReference type="InterPro" id="IPR023210">
    <property type="entry name" value="NADP_OxRdtase_dom"/>
</dbReference>
<name>A0A1R1EZT2_9BACL</name>
<dbReference type="EMBL" id="MRTP01000001">
    <property type="protein sequence ID" value="OMF57317.1"/>
    <property type="molecule type" value="Genomic_DNA"/>
</dbReference>
<organism evidence="3 4">
    <name type="scientific">Paenibacillus rhizosphaerae</name>
    <dbReference type="NCBI Taxonomy" id="297318"/>
    <lineage>
        <taxon>Bacteria</taxon>
        <taxon>Bacillati</taxon>
        <taxon>Bacillota</taxon>
        <taxon>Bacilli</taxon>
        <taxon>Bacillales</taxon>
        <taxon>Paenibacillaceae</taxon>
        <taxon>Paenibacillus</taxon>
    </lineage>
</organism>
<proteinExistence type="predicted"/>
<dbReference type="GO" id="GO:0005829">
    <property type="term" value="C:cytosol"/>
    <property type="evidence" value="ECO:0007669"/>
    <property type="project" value="TreeGrafter"/>
</dbReference>
<dbReference type="Pfam" id="PF00248">
    <property type="entry name" value="Aldo_ket_red"/>
    <property type="match status" value="1"/>
</dbReference>
<evidence type="ECO:0000256" key="1">
    <source>
        <dbReference type="ARBA" id="ARBA00023002"/>
    </source>
</evidence>
<dbReference type="InterPro" id="IPR020471">
    <property type="entry name" value="AKR"/>
</dbReference>
<dbReference type="PROSITE" id="PS00062">
    <property type="entry name" value="ALDOKETO_REDUCTASE_2"/>
    <property type="match status" value="1"/>
</dbReference>
<dbReference type="RefSeq" id="WP_076164963.1">
    <property type="nucleotide sequence ID" value="NZ_MRTP01000001.1"/>
</dbReference>
<dbReference type="PANTHER" id="PTHR43364">
    <property type="entry name" value="NADH-SPECIFIC METHYLGLYOXAL REDUCTASE-RELATED"/>
    <property type="match status" value="1"/>
</dbReference>
<evidence type="ECO:0000259" key="2">
    <source>
        <dbReference type="Pfam" id="PF00248"/>
    </source>
</evidence>
<evidence type="ECO:0000313" key="3">
    <source>
        <dbReference type="EMBL" id="OMF57317.1"/>
    </source>
</evidence>
<sequence>MKYAKLGRTDMEVSRITYGAMELGGGNAFSGGLTRWELKPEEDNIRLLRQAFEHGVNSFDTAELYGAGRSEFIVGKALANVRKQCVIATKISAHHLRPKDIRTALWQSMFRLNTDYIDLYYIHTPSNDIPIEETMGELSKLKEEGVIRAIGVSNFSLAQLREAMQYGRVDAIQPEYHMLQRSIEDELLDYCLQNDISIMSYNSLAKGILTGIFHKGKEVTDFRKERPLFQSENLRKTEDLIRLLGEIAAAKGATLSQIAISWLLGRNGLTSAIVGTQNEKHFFENLHSTDIELTEEEATKLDDLSKQTLKNLD</sequence>
<dbReference type="GO" id="GO:0016491">
    <property type="term" value="F:oxidoreductase activity"/>
    <property type="evidence" value="ECO:0007669"/>
    <property type="project" value="UniProtKB-KW"/>
</dbReference>
<dbReference type="CDD" id="cd19085">
    <property type="entry name" value="AKR_AKR11B3"/>
    <property type="match status" value="1"/>
</dbReference>
<keyword evidence="4" id="KW-1185">Reference proteome</keyword>
<dbReference type="AlphaFoldDB" id="A0A1R1EZT2"/>